<organism evidence="1 2">
    <name type="scientific">Mesorhizobium escarrei</name>
    <dbReference type="NCBI Taxonomy" id="666018"/>
    <lineage>
        <taxon>Bacteria</taxon>
        <taxon>Pseudomonadati</taxon>
        <taxon>Pseudomonadota</taxon>
        <taxon>Alphaproteobacteria</taxon>
        <taxon>Hyphomicrobiales</taxon>
        <taxon>Phyllobacteriaceae</taxon>
        <taxon>Mesorhizobium</taxon>
    </lineage>
</organism>
<comment type="caution">
    <text evidence="1">The sequence shown here is derived from an EMBL/GenBank/DDBJ whole genome shotgun (WGS) entry which is preliminary data.</text>
</comment>
<name>A0ABN8KKF3_9HYPH</name>
<proteinExistence type="predicted"/>
<sequence length="52" mass="6192">MICITQQCFIDEYSSYFYEYLLTVLVPIHKQFSVRKTINPTTSAFVLYLIIH</sequence>
<evidence type="ECO:0000313" key="2">
    <source>
        <dbReference type="Proteomes" id="UP001153050"/>
    </source>
</evidence>
<accession>A0ABN8KKF3</accession>
<evidence type="ECO:0000313" key="1">
    <source>
        <dbReference type="EMBL" id="CAH2409273.1"/>
    </source>
</evidence>
<protein>
    <submittedName>
        <fullName evidence="1">Uncharacterized protein</fullName>
    </submittedName>
</protein>
<gene>
    <name evidence="1" type="ORF">MES5069_780008</name>
</gene>
<keyword evidence="2" id="KW-1185">Reference proteome</keyword>
<reference evidence="1 2" key="1">
    <citation type="submission" date="2022-03" db="EMBL/GenBank/DDBJ databases">
        <authorList>
            <person name="Brunel B."/>
        </authorList>
    </citation>
    <scope>NUCLEOTIDE SEQUENCE [LARGE SCALE GENOMIC DNA]</scope>
    <source>
        <strain evidence="1">STM5069sample</strain>
    </source>
</reference>
<dbReference type="Proteomes" id="UP001153050">
    <property type="component" value="Unassembled WGS sequence"/>
</dbReference>
<dbReference type="EMBL" id="CAKXZT010000177">
    <property type="protein sequence ID" value="CAH2409273.1"/>
    <property type="molecule type" value="Genomic_DNA"/>
</dbReference>